<evidence type="ECO:0008006" key="3">
    <source>
        <dbReference type="Google" id="ProtNLM"/>
    </source>
</evidence>
<dbReference type="EMBL" id="WHWB01034085">
    <property type="protein sequence ID" value="KAJ7414092.1"/>
    <property type="molecule type" value="Genomic_DNA"/>
</dbReference>
<evidence type="ECO:0000313" key="2">
    <source>
        <dbReference type="Proteomes" id="UP001145742"/>
    </source>
</evidence>
<protein>
    <recommendedName>
        <fullName evidence="3">Reverse transcriptase domain-containing protein</fullName>
    </recommendedName>
</protein>
<organism evidence="1 2">
    <name type="scientific">Willisornis vidua</name>
    <name type="common">Xingu scale-backed antbird</name>
    <dbReference type="NCBI Taxonomy" id="1566151"/>
    <lineage>
        <taxon>Eukaryota</taxon>
        <taxon>Metazoa</taxon>
        <taxon>Chordata</taxon>
        <taxon>Craniata</taxon>
        <taxon>Vertebrata</taxon>
        <taxon>Euteleostomi</taxon>
        <taxon>Archelosauria</taxon>
        <taxon>Archosauria</taxon>
        <taxon>Dinosauria</taxon>
        <taxon>Saurischia</taxon>
        <taxon>Theropoda</taxon>
        <taxon>Coelurosauria</taxon>
        <taxon>Aves</taxon>
        <taxon>Neognathae</taxon>
        <taxon>Neoaves</taxon>
        <taxon>Telluraves</taxon>
        <taxon>Australaves</taxon>
        <taxon>Passeriformes</taxon>
        <taxon>Thamnophilidae</taxon>
        <taxon>Willisornis</taxon>
    </lineage>
</organism>
<dbReference type="Proteomes" id="UP001145742">
    <property type="component" value="Unassembled WGS sequence"/>
</dbReference>
<evidence type="ECO:0000313" key="1">
    <source>
        <dbReference type="EMBL" id="KAJ7414092.1"/>
    </source>
</evidence>
<gene>
    <name evidence="1" type="ORF">WISP_86349</name>
</gene>
<comment type="caution">
    <text evidence="1">The sequence shown here is derived from an EMBL/GenBank/DDBJ whole genome shotgun (WGS) entry which is preliminary data.</text>
</comment>
<name>A0ABQ9D2X9_9PASS</name>
<keyword evidence="2" id="KW-1185">Reference proteome</keyword>
<accession>A0ABQ9D2X9</accession>
<proteinExistence type="predicted"/>
<sequence>MKKRLSKVTCLVAKGKAVDVYLDFSKAYDIVSNSIVLNKLTAHRLDRSPHLEMVTVENTRPSSHIAFLTLLQPANRSHRMTLAPLAYSHCAGF</sequence>
<reference evidence="1" key="1">
    <citation type="submission" date="2019-10" db="EMBL/GenBank/DDBJ databases">
        <authorList>
            <person name="Soares A.E.R."/>
            <person name="Aleixo A."/>
            <person name="Schneider P."/>
            <person name="Miyaki C.Y."/>
            <person name="Schneider M.P."/>
            <person name="Mello C."/>
            <person name="Vasconcelos A.T.R."/>
        </authorList>
    </citation>
    <scope>NUCLEOTIDE SEQUENCE</scope>
    <source>
        <tissue evidence="1">Muscle</tissue>
    </source>
</reference>